<dbReference type="CDD" id="cd00604">
    <property type="entry name" value="IPT_CGTD"/>
    <property type="match status" value="1"/>
</dbReference>
<dbReference type="Pfam" id="PF02806">
    <property type="entry name" value="Alpha-amylase_C"/>
    <property type="match status" value="1"/>
</dbReference>
<evidence type="ECO:0000256" key="5">
    <source>
        <dbReference type="ARBA" id="ARBA00022837"/>
    </source>
</evidence>
<dbReference type="PROSITE" id="PS51166">
    <property type="entry name" value="CBM20"/>
    <property type="match status" value="1"/>
</dbReference>
<dbReference type="CDD" id="cd11320">
    <property type="entry name" value="AmyAc_AmyMalt_CGTase_like"/>
    <property type="match status" value="1"/>
</dbReference>
<dbReference type="GO" id="GO:0004556">
    <property type="term" value="F:alpha-amylase activity"/>
    <property type="evidence" value="ECO:0007669"/>
    <property type="project" value="InterPro"/>
</dbReference>
<feature type="signal peptide" evidence="7">
    <location>
        <begin position="1"/>
        <end position="28"/>
    </location>
</feature>
<feature type="chain" id="PRO_5016966813" description="CBM20 domain-containing protein" evidence="7">
    <location>
        <begin position="29"/>
        <end position="708"/>
    </location>
</feature>
<evidence type="ECO:0000256" key="2">
    <source>
        <dbReference type="ARBA" id="ARBA00008061"/>
    </source>
</evidence>
<dbReference type="Pfam" id="PF01833">
    <property type="entry name" value="TIG"/>
    <property type="match status" value="1"/>
</dbReference>
<evidence type="ECO:0000256" key="4">
    <source>
        <dbReference type="ARBA" id="ARBA00022729"/>
    </source>
</evidence>
<dbReference type="Pfam" id="PF00686">
    <property type="entry name" value="CBM_20"/>
    <property type="match status" value="1"/>
</dbReference>
<dbReference type="SUPFAM" id="SSF49452">
    <property type="entry name" value="Starch-binding domain-like"/>
    <property type="match status" value="1"/>
</dbReference>
<keyword evidence="5" id="KW-0106">Calcium</keyword>
<comment type="caution">
    <text evidence="9">The sequence shown here is derived from an EMBL/GenBank/DDBJ whole genome shotgun (WGS) entry which is preliminary data.</text>
</comment>
<evidence type="ECO:0000256" key="7">
    <source>
        <dbReference type="SAM" id="SignalP"/>
    </source>
</evidence>
<dbReference type="AlphaFoldDB" id="A0A366SG02"/>
<dbReference type="InterPro" id="IPR002044">
    <property type="entry name" value="CBM20"/>
</dbReference>
<organism evidence="9 10">
    <name type="scientific">Enterococcus cecorum</name>
    <dbReference type="NCBI Taxonomy" id="44008"/>
    <lineage>
        <taxon>Bacteria</taxon>
        <taxon>Bacillati</taxon>
        <taxon>Bacillota</taxon>
        <taxon>Bacilli</taxon>
        <taxon>Lactobacillales</taxon>
        <taxon>Enterococcaceae</taxon>
        <taxon>Enterococcus</taxon>
    </lineage>
</organism>
<dbReference type="InterPro" id="IPR014756">
    <property type="entry name" value="Ig_E-set"/>
</dbReference>
<dbReference type="InterPro" id="IPR006046">
    <property type="entry name" value="Alpha_amylase"/>
</dbReference>
<evidence type="ECO:0000256" key="6">
    <source>
        <dbReference type="RuleBase" id="RU003615"/>
    </source>
</evidence>
<accession>A0A366SG02</accession>
<name>A0A366SG02_9ENTE</name>
<dbReference type="InterPro" id="IPR006047">
    <property type="entry name" value="GH13_cat_dom"/>
</dbReference>
<evidence type="ECO:0000313" key="9">
    <source>
        <dbReference type="EMBL" id="RBR27982.1"/>
    </source>
</evidence>
<dbReference type="Gene3D" id="2.60.40.10">
    <property type="entry name" value="Immunoglobulins"/>
    <property type="match status" value="2"/>
</dbReference>
<evidence type="ECO:0000256" key="1">
    <source>
        <dbReference type="ARBA" id="ARBA00001913"/>
    </source>
</evidence>
<protein>
    <recommendedName>
        <fullName evidence="8">CBM20 domain-containing protein</fullName>
    </recommendedName>
</protein>
<reference evidence="9 10" key="1">
    <citation type="submission" date="2015-06" db="EMBL/GenBank/DDBJ databases">
        <title>The Genome Sequence of Enterococcus cecorum 170AEA1.</title>
        <authorList>
            <consortium name="The Broad Institute Genomics Platform"/>
            <consortium name="The Broad Institute Genome Sequencing Center for Infectious Disease"/>
            <person name="Earl A.M."/>
            <person name="Van Tyne D."/>
            <person name="Lebreton F."/>
            <person name="Saavedra J.T."/>
            <person name="Gilmore M.S."/>
            <person name="Manson McGuire A."/>
            <person name="Clock S."/>
            <person name="Crupain M."/>
            <person name="Rangan U."/>
            <person name="Young S."/>
            <person name="Abouelleil A."/>
            <person name="Cao P."/>
            <person name="Chapman S.B."/>
            <person name="Griggs A."/>
            <person name="Priest M."/>
            <person name="Shea T."/>
            <person name="Wortman J."/>
            <person name="Nusbaum C."/>
            <person name="Birren B."/>
        </authorList>
    </citation>
    <scope>NUCLEOTIDE SEQUENCE [LARGE SCALE GENOMIC DNA]</scope>
    <source>
        <strain evidence="9 10">170AEA1</strain>
    </source>
</reference>
<dbReference type="PRINTS" id="PR00110">
    <property type="entry name" value="ALPHAAMYLASE"/>
</dbReference>
<dbReference type="SUPFAM" id="SSF51011">
    <property type="entry name" value="Glycosyl hydrolase domain"/>
    <property type="match status" value="1"/>
</dbReference>
<keyword evidence="3" id="KW-0479">Metal-binding</keyword>
<dbReference type="InterPro" id="IPR017853">
    <property type="entry name" value="GH"/>
</dbReference>
<dbReference type="InterPro" id="IPR006048">
    <property type="entry name" value="A-amylase/branching_C"/>
</dbReference>
<keyword evidence="4 7" id="KW-0732">Signal</keyword>
<feature type="domain" description="CBM20" evidence="8">
    <location>
        <begin position="601"/>
        <end position="708"/>
    </location>
</feature>
<dbReference type="Proteomes" id="UP000252800">
    <property type="component" value="Unassembled WGS sequence"/>
</dbReference>
<comment type="cofactor">
    <cofactor evidence="1">
        <name>Ca(2+)</name>
        <dbReference type="ChEBI" id="CHEBI:29108"/>
    </cofactor>
</comment>
<comment type="similarity">
    <text evidence="2 6">Belongs to the glycosyl hydrolase 13 family.</text>
</comment>
<sequence>MNKKLKKSLYALLGMGILSMNLSTQIEATEVNSVENKADFSTDTIYQVITDRFSDGNIQNNPTGAIFDKSNPRKYHGGDWQGIINKINDGYLTNMGVSAIWISSPVENITTLDPTNGSASYHGYWARDFFKTNQAFGTVDDFKNLVSVAHKNGIKIVIDFAPNHTSTAEFKGMTFPEDGKLYRNGQLVSSFSQDDKNIFNHESWTDYSTYENGIYHSMYGLADLNQLNPEVDQYLKDAIDTWVDFDIDGIRVDAVKHMPFGWQKNWLSHIYEKTGVFIFGEWFSGGTGNEADMTKFANDSGMSLLDFRFANAVRNLFSNTNFGMNEFYNVIKATEKDYQEVADQVTFIDNHDMSRFADVVNSNQDDINQAYTLLLTSRGVPTIYYGSEQYQRGVSDPDNRGDMTDFNQNSDAYKVIGSLSKLRKNNLALAYGTTEQKWINNDVIIYERKFGSNVVLTAVNKGSQNYHISGLYTSLPSGSYDSVLSFLTRNTKINVDGQGKAADFWLKANEVNVWEFQSHDNEVEIGDVDPSIGITGNVLTISGTGFGNQVGQVLFDDKSAEIIEWNDEVIKLKVAQTTPGLHDVIVKTNAGKTVVYPNFEVLTDSQIPYRIFGENIKTTWNENVYVVGNVEELGNWDVNKAVGPMFNATQSIAQYPNWFIDLNLPKNRAIEYKLIKKDSSGKVIWESGSNHKIHTSNTADSNRSSWQY</sequence>
<dbReference type="PANTHER" id="PTHR10357:SF215">
    <property type="entry name" value="ALPHA-AMYLASE 1"/>
    <property type="match status" value="1"/>
</dbReference>
<dbReference type="GO" id="GO:2001070">
    <property type="term" value="F:starch binding"/>
    <property type="evidence" value="ECO:0007669"/>
    <property type="project" value="InterPro"/>
</dbReference>
<dbReference type="Pfam" id="PF00128">
    <property type="entry name" value="Alpha-amylase"/>
    <property type="match status" value="1"/>
</dbReference>
<dbReference type="Gene3D" id="3.20.20.80">
    <property type="entry name" value="Glycosidases"/>
    <property type="match status" value="1"/>
</dbReference>
<dbReference type="InterPro" id="IPR013780">
    <property type="entry name" value="Glyco_hydro_b"/>
</dbReference>
<dbReference type="GO" id="GO:0046872">
    <property type="term" value="F:metal ion binding"/>
    <property type="evidence" value="ECO:0007669"/>
    <property type="project" value="UniProtKB-KW"/>
</dbReference>
<evidence type="ECO:0000256" key="3">
    <source>
        <dbReference type="ARBA" id="ARBA00022723"/>
    </source>
</evidence>
<gene>
    <name evidence="9" type="ORF">EB18_01947</name>
</gene>
<evidence type="ECO:0000313" key="10">
    <source>
        <dbReference type="Proteomes" id="UP000252800"/>
    </source>
</evidence>
<dbReference type="InterPro" id="IPR031319">
    <property type="entry name" value="A-amylase_C"/>
</dbReference>
<dbReference type="InterPro" id="IPR013783">
    <property type="entry name" value="Ig-like_fold"/>
</dbReference>
<dbReference type="SMART" id="SM00642">
    <property type="entry name" value="Aamy"/>
    <property type="match status" value="1"/>
</dbReference>
<dbReference type="SMART" id="SM00632">
    <property type="entry name" value="Aamy_C"/>
    <property type="match status" value="1"/>
</dbReference>
<dbReference type="GO" id="GO:0005975">
    <property type="term" value="P:carbohydrate metabolic process"/>
    <property type="evidence" value="ECO:0007669"/>
    <property type="project" value="InterPro"/>
</dbReference>
<dbReference type="PANTHER" id="PTHR10357">
    <property type="entry name" value="ALPHA-AMYLASE FAMILY MEMBER"/>
    <property type="match status" value="1"/>
</dbReference>
<dbReference type="EMBL" id="LEOY01000019">
    <property type="protein sequence ID" value="RBR27982.1"/>
    <property type="molecule type" value="Genomic_DNA"/>
</dbReference>
<dbReference type="Gene3D" id="2.60.40.1180">
    <property type="entry name" value="Golgi alpha-mannosidase II"/>
    <property type="match status" value="1"/>
</dbReference>
<dbReference type="InterPro" id="IPR013784">
    <property type="entry name" value="Carb-bd-like_fold"/>
</dbReference>
<dbReference type="SUPFAM" id="SSF81296">
    <property type="entry name" value="E set domains"/>
    <property type="match status" value="1"/>
</dbReference>
<dbReference type="SUPFAM" id="SSF51445">
    <property type="entry name" value="(Trans)glycosidases"/>
    <property type="match status" value="1"/>
</dbReference>
<dbReference type="InterPro" id="IPR002909">
    <property type="entry name" value="IPT_dom"/>
</dbReference>
<proteinExistence type="inferred from homology"/>
<evidence type="ECO:0000259" key="8">
    <source>
        <dbReference type="PROSITE" id="PS51166"/>
    </source>
</evidence>
<dbReference type="SMART" id="SM01065">
    <property type="entry name" value="CBM_2"/>
    <property type="match status" value="1"/>
</dbReference>